<dbReference type="EMBL" id="NQVN01000004">
    <property type="protein sequence ID" value="PIO99655.1"/>
    <property type="molecule type" value="Genomic_DNA"/>
</dbReference>
<dbReference type="Gene3D" id="3.40.50.300">
    <property type="entry name" value="P-loop containing nucleotide triphosphate hydrolases"/>
    <property type="match status" value="1"/>
</dbReference>
<protein>
    <submittedName>
        <fullName evidence="3">Terminase</fullName>
    </submittedName>
</protein>
<dbReference type="RefSeq" id="WP_100080354.1">
    <property type="nucleotide sequence ID" value="NZ_NQVN01000004.1"/>
</dbReference>
<keyword evidence="4" id="KW-1185">Reference proteome</keyword>
<name>A0A2G9WY79_9HYPH</name>
<dbReference type="Gene3D" id="3.30.420.240">
    <property type="match status" value="1"/>
</dbReference>
<dbReference type="PANTHER" id="PTHR41287:SF1">
    <property type="entry name" value="PROTEIN YMFN"/>
    <property type="match status" value="1"/>
</dbReference>
<dbReference type="InterPro" id="IPR046461">
    <property type="entry name" value="TerL_ATPase"/>
</dbReference>
<dbReference type="InterPro" id="IPR046462">
    <property type="entry name" value="TerL_nuclease"/>
</dbReference>
<accession>A0A2G9WY79</accession>
<dbReference type="PANTHER" id="PTHR41287">
    <property type="match status" value="1"/>
</dbReference>
<feature type="domain" description="Terminase large subunit-like ATPase" evidence="1">
    <location>
        <begin position="59"/>
        <end position="225"/>
    </location>
</feature>
<organism evidence="3 4">
    <name type="scientific">Pleomorphomonas carboxyditropha</name>
    <dbReference type="NCBI Taxonomy" id="2023338"/>
    <lineage>
        <taxon>Bacteria</taxon>
        <taxon>Pseudomonadati</taxon>
        <taxon>Pseudomonadota</taxon>
        <taxon>Alphaproteobacteria</taxon>
        <taxon>Hyphomicrobiales</taxon>
        <taxon>Pleomorphomonadaceae</taxon>
        <taxon>Pleomorphomonas</taxon>
    </lineage>
</organism>
<evidence type="ECO:0000313" key="3">
    <source>
        <dbReference type="EMBL" id="PIO99655.1"/>
    </source>
</evidence>
<proteinExistence type="predicted"/>
<dbReference type="GO" id="GO:0004519">
    <property type="term" value="F:endonuclease activity"/>
    <property type="evidence" value="ECO:0007669"/>
    <property type="project" value="InterPro"/>
</dbReference>
<dbReference type="Pfam" id="PF03354">
    <property type="entry name" value="TerL_ATPase"/>
    <property type="match status" value="1"/>
</dbReference>
<evidence type="ECO:0000259" key="2">
    <source>
        <dbReference type="Pfam" id="PF20441"/>
    </source>
</evidence>
<reference evidence="3 4" key="1">
    <citation type="submission" date="2017-08" db="EMBL/GenBank/DDBJ databases">
        <title>Pleomorphomonas carboxidotrophicus sp. nov., a new mesophilic hydrogenogenic carboxidotroph.</title>
        <authorList>
            <person name="Esquivel-Elizondo S."/>
            <person name="Krajmalnik-Brown R."/>
            <person name="Maldonado J."/>
        </authorList>
    </citation>
    <scope>NUCLEOTIDE SEQUENCE [LARGE SCALE GENOMIC DNA]</scope>
    <source>
        <strain evidence="3 4">SVCO-16</strain>
    </source>
</reference>
<feature type="domain" description="Terminase large subunit-like endonuclease" evidence="2">
    <location>
        <begin position="241"/>
        <end position="526"/>
    </location>
</feature>
<dbReference type="InterPro" id="IPR005021">
    <property type="entry name" value="Terminase_largesu-like"/>
</dbReference>
<gene>
    <name evidence="3" type="ORF">CJ014_10145</name>
</gene>
<dbReference type="Pfam" id="PF20441">
    <property type="entry name" value="TerL_nuclease"/>
    <property type="match status" value="1"/>
</dbReference>
<comment type="caution">
    <text evidence="3">The sequence shown here is derived from an EMBL/GenBank/DDBJ whole genome shotgun (WGS) entry which is preliminary data.</text>
</comment>
<dbReference type="OrthoDB" id="9760250at2"/>
<dbReference type="AlphaFoldDB" id="A0A2G9WY79"/>
<dbReference type="Proteomes" id="UP000231070">
    <property type="component" value="Unassembled WGS sequence"/>
</dbReference>
<dbReference type="InterPro" id="IPR027417">
    <property type="entry name" value="P-loop_NTPase"/>
</dbReference>
<sequence>MLLPTPSTNSVSEVLRPGWLFDDSPIPDPCGFGERAVRFAGLLKHPKSRLPQRALRLDPWHERLMRRIYGPTDENGNRQVRTVYLQVGKGSRKTSLAAVLALIHTFGPERTPRGQNYVVAADRAQARVAFEEAASIIEEVPQLAGASRPIDSKNRLTHPKSGSYFEAIASDGDRAHARTPSFVLVDELWAHKKPDLFRAMRLGAAKVPGSLLVVATTAGRGNDRADFPVYSYAKKVQFGEIVDSSFLPVIFEAPRECDWTDEAVWRAVLPGLEYGYPDLPSLRVLAHEAMERPAEREEFRQFYLGIRAEAANNPFVDMVAYDESAGDPVDLEELAGLPCWLGVDLSSSIDLTVIVAAWSDGTGGHIVYPWFFCPRDNLAQRQSLSGAPYGLWAEEGLIEATPGNVVDTRRVEAVIRDICDRFDVREIAFDPALARDVMSNLRDDGLPAVEMRQGSLTMMPALAELETAVLGRRFRHGGHPVLRTSFANAEAQRNTHGHLVRLTKPRRWLSIDGAVASAMAVARCAAGQGGGSILDDPDFDIKDWIVPLPRW</sequence>
<evidence type="ECO:0000259" key="1">
    <source>
        <dbReference type="Pfam" id="PF03354"/>
    </source>
</evidence>
<evidence type="ECO:0000313" key="4">
    <source>
        <dbReference type="Proteomes" id="UP000231070"/>
    </source>
</evidence>